<organism evidence="7 8">
    <name type="scientific">Agaribacillus aureus</name>
    <dbReference type="NCBI Taxonomy" id="3051825"/>
    <lineage>
        <taxon>Bacteria</taxon>
        <taxon>Pseudomonadati</taxon>
        <taxon>Bacteroidota</taxon>
        <taxon>Cytophagia</taxon>
        <taxon>Cytophagales</taxon>
        <taxon>Splendidivirgaceae</taxon>
        <taxon>Agaribacillus</taxon>
    </lineage>
</organism>
<sequence>MLKGSIFSVFFSILYLGVAAGDKEDFDNIIRPLLKQKCYECHRTGKSKGGVNLERYPEAGSIIRDGQLWLKVVDQIKSRQMPPDTKPPLSEEDYKLLVEGIDNILQNSLKGQNPGHVVVRRLSHLEYQYTIEDLLGVAFEAHTYFPSDGSGGGGFDNQARALFMTPLKLERYYEAAEIIIERLYQDPLLWKKIVPVQYKITWWQRFTDWVKSLFSKSYQPSNPPELAAADVITPIASKAFRRFLKNEEKQKLTTLFSSIYQKKDGISNPQRFNESIAETLKAILISPNFLYRIEEESELSTPHPLSDFELASRLSYFLWSSIPDDELFLLAYQEKLHDTLVLEEQVKRMLRDPKAKRYAETFSSQWLTVDKLKLPKPLADPEKFPEFTPSLRKSMYNEVVTYFYHVLTERRNFLELIDSDYTFLNQELAEHYGISSVKGDTMRKVLLDDHARGGVLGMGGVLTVTSLPTRTSPVLRGKWVLEEILGKPPPPPPPDAGELPEDEAAHQDLGLRALLEIHRSKPACQSCHEKMDPLGLGLENFDAIGRWRKSYGHVLIDASGKLTNGKTFNGPADLKIILREEKEAFARNIAVKMLSYALGRSVLFTDEPALRALESCLLENDFHTEKFIIALVKSYPFRFKINDFRKKTFEI</sequence>
<proteinExistence type="predicted"/>
<comment type="caution">
    <text evidence="7">The sequence shown here is derived from an EMBL/GenBank/DDBJ whole genome shotgun (WGS) entry which is preliminary data.</text>
</comment>
<dbReference type="InterPro" id="IPR013039">
    <property type="entry name" value="DUF1588"/>
</dbReference>
<feature type="domain" description="DUF1587" evidence="2">
    <location>
        <begin position="120"/>
        <end position="183"/>
    </location>
</feature>
<feature type="domain" description="Cytochrome C Planctomycete-type" evidence="5">
    <location>
        <begin position="38"/>
        <end position="84"/>
    </location>
</feature>
<dbReference type="InterPro" id="IPR011478">
    <property type="entry name" value="DUF1585"/>
</dbReference>
<accession>A0ABT8L575</accession>
<evidence type="ECO:0000259" key="4">
    <source>
        <dbReference type="Pfam" id="PF07631"/>
    </source>
</evidence>
<protein>
    <submittedName>
        <fullName evidence="7">DUF1592 domain-containing protein</fullName>
    </submittedName>
</protein>
<evidence type="ECO:0000313" key="8">
    <source>
        <dbReference type="Proteomes" id="UP001172083"/>
    </source>
</evidence>
<dbReference type="Pfam" id="PF07627">
    <property type="entry name" value="PSCyt3"/>
    <property type="match status" value="1"/>
</dbReference>
<reference evidence="7" key="1">
    <citation type="submission" date="2023-06" db="EMBL/GenBank/DDBJ databases">
        <title>Genomic of Agaribacillus aureum.</title>
        <authorList>
            <person name="Wang G."/>
        </authorList>
    </citation>
    <scope>NUCLEOTIDE SEQUENCE</scope>
    <source>
        <strain evidence="7">BMA12</strain>
    </source>
</reference>
<dbReference type="InterPro" id="IPR013036">
    <property type="entry name" value="DUF1587"/>
</dbReference>
<dbReference type="Pfam" id="PF07626">
    <property type="entry name" value="PSD3"/>
    <property type="match status" value="1"/>
</dbReference>
<dbReference type="Pfam" id="PF07635">
    <property type="entry name" value="PSCyt1"/>
    <property type="match status" value="1"/>
</dbReference>
<gene>
    <name evidence="7" type="ORF">QQ020_12635</name>
</gene>
<feature type="domain" description="DUF1588" evidence="3">
    <location>
        <begin position="452"/>
        <end position="550"/>
    </location>
</feature>
<dbReference type="InterPro" id="IPR013042">
    <property type="entry name" value="DUF1592"/>
</dbReference>
<dbReference type="Pfam" id="PF07631">
    <property type="entry name" value="PSD4"/>
    <property type="match status" value="1"/>
</dbReference>
<evidence type="ECO:0000259" key="6">
    <source>
        <dbReference type="Pfam" id="PF07637"/>
    </source>
</evidence>
<dbReference type="Pfam" id="PF07637">
    <property type="entry name" value="PSD5"/>
    <property type="match status" value="1"/>
</dbReference>
<feature type="domain" description="DUF1592" evidence="4">
    <location>
        <begin position="305"/>
        <end position="434"/>
    </location>
</feature>
<evidence type="ECO:0000313" key="7">
    <source>
        <dbReference type="EMBL" id="MDN5212904.1"/>
    </source>
</evidence>
<feature type="domain" description="DUF1595" evidence="6">
    <location>
        <begin position="228"/>
        <end position="294"/>
    </location>
</feature>
<dbReference type="InterPro" id="IPR013043">
    <property type="entry name" value="DUF1595"/>
</dbReference>
<dbReference type="RefSeq" id="WP_346758221.1">
    <property type="nucleotide sequence ID" value="NZ_JAUJEB010000001.1"/>
</dbReference>
<keyword evidence="8" id="KW-1185">Reference proteome</keyword>
<evidence type="ECO:0000259" key="5">
    <source>
        <dbReference type="Pfam" id="PF07635"/>
    </source>
</evidence>
<dbReference type="Pfam" id="PF07624">
    <property type="entry name" value="PSD2"/>
    <property type="match status" value="1"/>
</dbReference>
<evidence type="ECO:0000259" key="3">
    <source>
        <dbReference type="Pfam" id="PF07627"/>
    </source>
</evidence>
<dbReference type="Proteomes" id="UP001172083">
    <property type="component" value="Unassembled WGS sequence"/>
</dbReference>
<name>A0ABT8L575_9BACT</name>
<feature type="domain" description="DUF1585" evidence="1">
    <location>
        <begin position="564"/>
        <end position="637"/>
    </location>
</feature>
<dbReference type="EMBL" id="JAUJEB010000001">
    <property type="protein sequence ID" value="MDN5212904.1"/>
    <property type="molecule type" value="Genomic_DNA"/>
</dbReference>
<evidence type="ECO:0000259" key="1">
    <source>
        <dbReference type="Pfam" id="PF07624"/>
    </source>
</evidence>
<dbReference type="InterPro" id="IPR011429">
    <property type="entry name" value="Cyt_c_Planctomycete-type"/>
</dbReference>
<evidence type="ECO:0000259" key="2">
    <source>
        <dbReference type="Pfam" id="PF07626"/>
    </source>
</evidence>